<keyword evidence="2" id="KW-0732">Signal</keyword>
<protein>
    <submittedName>
        <fullName evidence="4">Amino acid-binding protein</fullName>
    </submittedName>
</protein>
<sequence>MDKKLLILISILTVFYLFFKDKEYTKSEIVLGGSIPKTGILKQWGESVLIGANSYFNYANEKNLIPNRKIKYITYDDKYEPKLTANNTKKLLYQDEAFALFGYVGTSTVKNILNLLLEENIPFISPFTGASFLREPQEKNFINFRASYAQEIEAIIKHLHYNKKISKFAVFYQNDDFGEEGYVAVIKSLKKRELKLIAEGSYKRNTLSIGHAFNEIKDAKPQAIIMIGANKENTLFIKKAKHNSNFKDTLFCNISFGDANAMINELGENTDNLIFSQVVPNYNDISIPVVKEYHKVVSKYYKDFKPGFISLEAYLSAKIIVTGLENVKGSLTRKRFLETMEHLPKNILKGIPINLKNRQYLNNIYLFTYKNNRFEEIKK</sequence>
<dbReference type="PANTHER" id="PTHR47235:SF1">
    <property type="entry name" value="BLR6548 PROTEIN"/>
    <property type="match status" value="1"/>
</dbReference>
<dbReference type="OrthoDB" id="9777352at2"/>
<dbReference type="InterPro" id="IPR028081">
    <property type="entry name" value="Leu-bd"/>
</dbReference>
<dbReference type="Gene3D" id="3.40.50.2300">
    <property type="match status" value="2"/>
</dbReference>
<dbReference type="AlphaFoldDB" id="A0A4V1LQH2"/>
<dbReference type="STRING" id="877500.GCA_000935065_02384"/>
<comment type="caution">
    <text evidence="4">The sequence shown here is derived from an EMBL/GenBank/DDBJ whole genome shotgun (WGS) entry which is preliminary data.</text>
</comment>
<gene>
    <name evidence="4" type="ORF">CRV06_01640</name>
</gene>
<comment type="similarity">
    <text evidence="1">Belongs to the leucine-binding protein family.</text>
</comment>
<dbReference type="CDD" id="cd19978">
    <property type="entry name" value="PBP1_ABC_ligand_binding-like"/>
    <property type="match status" value="1"/>
</dbReference>
<feature type="domain" description="Leucine-binding protein" evidence="3">
    <location>
        <begin position="29"/>
        <end position="370"/>
    </location>
</feature>
<evidence type="ECO:0000313" key="4">
    <source>
        <dbReference type="EMBL" id="RXJ64688.1"/>
    </source>
</evidence>
<dbReference type="SUPFAM" id="SSF53822">
    <property type="entry name" value="Periplasmic binding protein-like I"/>
    <property type="match status" value="1"/>
</dbReference>
<evidence type="ECO:0000256" key="2">
    <source>
        <dbReference type="ARBA" id="ARBA00022729"/>
    </source>
</evidence>
<reference evidence="4 5" key="1">
    <citation type="submission" date="2017-10" db="EMBL/GenBank/DDBJ databases">
        <title>Genomics of the genus Arcobacter.</title>
        <authorList>
            <person name="Perez-Cataluna A."/>
            <person name="Figueras M.J."/>
        </authorList>
    </citation>
    <scope>NUCLEOTIDE SEQUENCE [LARGE SCALE GENOMIC DNA]</scope>
    <source>
        <strain evidence="4 5">DSM 24636</strain>
    </source>
</reference>
<dbReference type="PANTHER" id="PTHR47235">
    <property type="entry name" value="BLR6548 PROTEIN"/>
    <property type="match status" value="1"/>
</dbReference>
<dbReference type="RefSeq" id="WP_129081065.1">
    <property type="nucleotide sequence ID" value="NZ_CP041070.1"/>
</dbReference>
<name>A0A4V1LQH2_9BACT</name>
<keyword evidence="5" id="KW-1185">Reference proteome</keyword>
<dbReference type="Pfam" id="PF13458">
    <property type="entry name" value="Peripla_BP_6"/>
    <property type="match status" value="1"/>
</dbReference>
<proteinExistence type="inferred from homology"/>
<evidence type="ECO:0000259" key="3">
    <source>
        <dbReference type="Pfam" id="PF13458"/>
    </source>
</evidence>
<accession>A0A4V1LQH2</accession>
<dbReference type="EMBL" id="PDKO01000001">
    <property type="protein sequence ID" value="RXJ64688.1"/>
    <property type="molecule type" value="Genomic_DNA"/>
</dbReference>
<dbReference type="InterPro" id="IPR028082">
    <property type="entry name" value="Peripla_BP_I"/>
</dbReference>
<evidence type="ECO:0000256" key="1">
    <source>
        <dbReference type="ARBA" id="ARBA00010062"/>
    </source>
</evidence>
<evidence type="ECO:0000313" key="5">
    <source>
        <dbReference type="Proteomes" id="UP000290191"/>
    </source>
</evidence>
<organism evidence="4 5">
    <name type="scientific">Halarcobacter anaerophilus</name>
    <dbReference type="NCBI Taxonomy" id="877500"/>
    <lineage>
        <taxon>Bacteria</taxon>
        <taxon>Pseudomonadati</taxon>
        <taxon>Campylobacterota</taxon>
        <taxon>Epsilonproteobacteria</taxon>
        <taxon>Campylobacterales</taxon>
        <taxon>Arcobacteraceae</taxon>
        <taxon>Halarcobacter</taxon>
    </lineage>
</organism>
<dbReference type="Proteomes" id="UP000290191">
    <property type="component" value="Unassembled WGS sequence"/>
</dbReference>